<dbReference type="SUPFAM" id="SSF56112">
    <property type="entry name" value="Protein kinase-like (PK-like)"/>
    <property type="match status" value="1"/>
</dbReference>
<evidence type="ECO:0000256" key="3">
    <source>
        <dbReference type="ARBA" id="ARBA00022741"/>
    </source>
</evidence>
<dbReference type="AlphaFoldDB" id="A0A7S2BIC0"/>
<organism evidence="7">
    <name type="scientific">Haptolina brevifila</name>
    <dbReference type="NCBI Taxonomy" id="156173"/>
    <lineage>
        <taxon>Eukaryota</taxon>
        <taxon>Haptista</taxon>
        <taxon>Haptophyta</taxon>
        <taxon>Prymnesiophyceae</taxon>
        <taxon>Prymnesiales</taxon>
        <taxon>Prymnesiaceae</taxon>
        <taxon>Haptolina</taxon>
    </lineage>
</organism>
<dbReference type="PROSITE" id="PS50011">
    <property type="entry name" value="PROTEIN_KINASE_DOM"/>
    <property type="match status" value="1"/>
</dbReference>
<dbReference type="GO" id="GO:0005952">
    <property type="term" value="C:cAMP-dependent protein kinase complex"/>
    <property type="evidence" value="ECO:0007669"/>
    <property type="project" value="TreeGrafter"/>
</dbReference>
<dbReference type="Gene3D" id="1.10.510.10">
    <property type="entry name" value="Transferase(Phosphotransferase) domain 1"/>
    <property type="match status" value="1"/>
</dbReference>
<protein>
    <recommendedName>
        <fullName evidence="6">Protein kinase domain-containing protein</fullName>
    </recommendedName>
</protein>
<dbReference type="EMBL" id="HBGU01003614">
    <property type="protein sequence ID" value="CAD9397884.1"/>
    <property type="molecule type" value="Transcribed_RNA"/>
</dbReference>
<dbReference type="GO" id="GO:0005524">
    <property type="term" value="F:ATP binding"/>
    <property type="evidence" value="ECO:0007669"/>
    <property type="project" value="UniProtKB-KW"/>
</dbReference>
<feature type="domain" description="Protein kinase" evidence="6">
    <location>
        <begin position="1"/>
        <end position="283"/>
    </location>
</feature>
<evidence type="ECO:0000259" key="6">
    <source>
        <dbReference type="PROSITE" id="PS50011"/>
    </source>
</evidence>
<dbReference type="Gene3D" id="3.30.200.20">
    <property type="entry name" value="Phosphorylase Kinase, domain 1"/>
    <property type="match status" value="1"/>
</dbReference>
<evidence type="ECO:0000256" key="1">
    <source>
        <dbReference type="ARBA" id="ARBA00022527"/>
    </source>
</evidence>
<accession>A0A7S2BIC0</accession>
<proteinExistence type="predicted"/>
<keyword evidence="3" id="KW-0547">Nucleotide-binding</keyword>
<evidence type="ECO:0000256" key="4">
    <source>
        <dbReference type="ARBA" id="ARBA00022777"/>
    </source>
</evidence>
<dbReference type="PANTHER" id="PTHR24353:SF37">
    <property type="entry name" value="CAMP-DEPENDENT PROTEIN KINASE CATALYTIC SUBUNIT PRKX"/>
    <property type="match status" value="1"/>
</dbReference>
<keyword evidence="5" id="KW-0067">ATP-binding</keyword>
<evidence type="ECO:0000313" key="7">
    <source>
        <dbReference type="EMBL" id="CAD9397884.1"/>
    </source>
</evidence>
<gene>
    <name evidence="7" type="ORF">CBRE1094_LOCUS1931</name>
</gene>
<reference evidence="7" key="1">
    <citation type="submission" date="2021-01" db="EMBL/GenBank/DDBJ databases">
        <authorList>
            <person name="Corre E."/>
            <person name="Pelletier E."/>
            <person name="Niang G."/>
            <person name="Scheremetjew M."/>
            <person name="Finn R."/>
            <person name="Kale V."/>
            <person name="Holt S."/>
            <person name="Cochrane G."/>
            <person name="Meng A."/>
            <person name="Brown T."/>
            <person name="Cohen L."/>
        </authorList>
    </citation>
    <scope>NUCLEOTIDE SEQUENCE</scope>
    <source>
        <strain evidence="7">UTEX LB 985</strain>
    </source>
</reference>
<dbReference type="InterPro" id="IPR011009">
    <property type="entry name" value="Kinase-like_dom_sf"/>
</dbReference>
<name>A0A7S2BIC0_9EUKA</name>
<evidence type="ECO:0000256" key="2">
    <source>
        <dbReference type="ARBA" id="ARBA00022679"/>
    </source>
</evidence>
<dbReference type="InterPro" id="IPR000719">
    <property type="entry name" value="Prot_kinase_dom"/>
</dbReference>
<keyword evidence="1" id="KW-0723">Serine/threonine-protein kinase</keyword>
<dbReference type="Pfam" id="PF00069">
    <property type="entry name" value="Pkinase"/>
    <property type="match status" value="1"/>
</dbReference>
<dbReference type="GO" id="GO:0004691">
    <property type="term" value="F:cAMP-dependent protein kinase activity"/>
    <property type="evidence" value="ECO:0007669"/>
    <property type="project" value="TreeGrafter"/>
</dbReference>
<dbReference type="PANTHER" id="PTHR24353">
    <property type="entry name" value="CYCLIC NUCLEOTIDE-DEPENDENT PROTEIN KINASE"/>
    <property type="match status" value="1"/>
</dbReference>
<keyword evidence="4" id="KW-0418">Kinase</keyword>
<keyword evidence="2" id="KW-0808">Transferase</keyword>
<evidence type="ECO:0000256" key="5">
    <source>
        <dbReference type="ARBA" id="ARBA00022840"/>
    </source>
</evidence>
<sequence>MAHLAREMAHLEVLGLVNQCHDSVLLHGVFRDHPVHTHCAIKAVSKEAARHASVRRRLAQEQQMLLRMAEAPSPFVVSFVCSAADESFFYLGMTYVGGGDFFSRQMRECPQHDNLINTLHEEHVTLIAAMVVLGLEHLHSHGAIHRNLKLESLLIGLDGYIVLGDLSFAKLMDPGQTQRGTLCGTPEYIAPEVLLGMPYGHAIDYWSLGVLIYELLVGRTPYAAHGDVPTIVCNVLMNQVSYPESLSGVMRRCIKSLLTSSSVRLGGLALTAENMAIQHHACFDQIDWAALAAKQIRPSWVPASLPCVHADDRGVKDNDFSSDSMGHDPSLADMFDLFPEQSSALPWAKAVPSPASTMDFDARQCITTPVGVQGPSGRIGGFASDLSMLNLHHNHPPLWATLPSVPLAPTGASLPPPPSSAALSAASTARCAADTQVAKGVPMSDAELSCACSSRRQTSASVGGSVLSGAISTMPQQVIAHAQTEALSTEAPMTMVNDQDNRVDTLQTPRVLRRTLQ</sequence>